<feature type="transmembrane region" description="Helical" evidence="7">
    <location>
        <begin position="88"/>
        <end position="106"/>
    </location>
</feature>
<protein>
    <submittedName>
        <fullName evidence="10">YccS family putative transporter</fullName>
    </submittedName>
</protein>
<evidence type="ECO:0000256" key="7">
    <source>
        <dbReference type="SAM" id="Phobius"/>
    </source>
</evidence>
<dbReference type="NCBIfam" id="TIGR01666">
    <property type="entry name" value="YCCS"/>
    <property type="match status" value="1"/>
</dbReference>
<dbReference type="PANTHER" id="PTHR30509:SF8">
    <property type="entry name" value="INNER MEMBRANE PROTEIN YCCS"/>
    <property type="match status" value="1"/>
</dbReference>
<dbReference type="InterPro" id="IPR049453">
    <property type="entry name" value="Memb_transporter_dom"/>
</dbReference>
<dbReference type="PANTHER" id="PTHR30509">
    <property type="entry name" value="P-HYDROXYBENZOIC ACID EFFLUX PUMP SUBUNIT-RELATED"/>
    <property type="match status" value="1"/>
</dbReference>
<evidence type="ECO:0000256" key="2">
    <source>
        <dbReference type="ARBA" id="ARBA00022475"/>
    </source>
</evidence>
<evidence type="ECO:0000256" key="6">
    <source>
        <dbReference type="ARBA" id="ARBA00043993"/>
    </source>
</evidence>
<dbReference type="Proteomes" id="UP001549691">
    <property type="component" value="Unassembled WGS sequence"/>
</dbReference>
<proteinExistence type="inferred from homology"/>
<feature type="transmembrane region" description="Helical" evidence="7">
    <location>
        <begin position="397"/>
        <end position="414"/>
    </location>
</feature>
<feature type="transmembrane region" description="Helical" evidence="7">
    <location>
        <begin position="113"/>
        <end position="131"/>
    </location>
</feature>
<keyword evidence="11" id="KW-1185">Reference proteome</keyword>
<dbReference type="Pfam" id="PF12805">
    <property type="entry name" value="FUSC-like"/>
    <property type="match status" value="1"/>
</dbReference>
<evidence type="ECO:0000256" key="1">
    <source>
        <dbReference type="ARBA" id="ARBA00004651"/>
    </source>
</evidence>
<organism evidence="10 11">
    <name type="scientific">Uliginosibacterium flavum</name>
    <dbReference type="NCBI Taxonomy" id="1396831"/>
    <lineage>
        <taxon>Bacteria</taxon>
        <taxon>Pseudomonadati</taxon>
        <taxon>Pseudomonadota</taxon>
        <taxon>Betaproteobacteria</taxon>
        <taxon>Rhodocyclales</taxon>
        <taxon>Zoogloeaceae</taxon>
        <taxon>Uliginosibacterium</taxon>
    </lineage>
</organism>
<feature type="transmembrane region" description="Helical" evidence="7">
    <location>
        <begin position="519"/>
        <end position="538"/>
    </location>
</feature>
<comment type="caution">
    <text evidence="10">The sequence shown here is derived from an EMBL/GenBank/DDBJ whole genome shotgun (WGS) entry which is preliminary data.</text>
</comment>
<keyword evidence="4 7" id="KW-1133">Transmembrane helix</keyword>
<dbReference type="RefSeq" id="WP_354600333.1">
    <property type="nucleotide sequence ID" value="NZ_JBEWZI010000005.1"/>
</dbReference>
<keyword evidence="2" id="KW-1003">Cell membrane</keyword>
<dbReference type="EMBL" id="JBEWZI010000005">
    <property type="protein sequence ID" value="MET7013871.1"/>
    <property type="molecule type" value="Genomic_DNA"/>
</dbReference>
<dbReference type="InterPro" id="IPR032692">
    <property type="entry name" value="YccS_N"/>
</dbReference>
<dbReference type="Pfam" id="PF13515">
    <property type="entry name" value="FUSC_2"/>
    <property type="match status" value="1"/>
</dbReference>
<feature type="domain" description="Integral membrane protein YccS N-terminal" evidence="8">
    <location>
        <begin position="68"/>
        <end position="351"/>
    </location>
</feature>
<evidence type="ECO:0000256" key="3">
    <source>
        <dbReference type="ARBA" id="ARBA00022692"/>
    </source>
</evidence>
<accession>A0ABV2TIX0</accession>
<gene>
    <name evidence="10" type="primary">yccS</name>
    <name evidence="10" type="ORF">ABXR19_06700</name>
</gene>
<dbReference type="InterPro" id="IPR010019">
    <property type="entry name" value="Integral_membrane_YccS"/>
</dbReference>
<feature type="transmembrane region" description="Helical" evidence="7">
    <location>
        <begin position="65"/>
        <end position="82"/>
    </location>
</feature>
<evidence type="ECO:0000256" key="4">
    <source>
        <dbReference type="ARBA" id="ARBA00022989"/>
    </source>
</evidence>
<reference evidence="10 11" key="1">
    <citation type="submission" date="2024-07" db="EMBL/GenBank/DDBJ databases">
        <title>Uliginosibacterium flavum JJ3220;KACC:17644.</title>
        <authorList>
            <person name="Kim M.K."/>
        </authorList>
    </citation>
    <scope>NUCLEOTIDE SEQUENCE [LARGE SCALE GENOMIC DNA]</scope>
    <source>
        <strain evidence="10 11">KACC:17644</strain>
    </source>
</reference>
<feature type="transmembrane region" description="Helical" evidence="7">
    <location>
        <begin position="491"/>
        <end position="513"/>
    </location>
</feature>
<evidence type="ECO:0000313" key="10">
    <source>
        <dbReference type="EMBL" id="MET7013871.1"/>
    </source>
</evidence>
<feature type="transmembrane region" description="Helical" evidence="7">
    <location>
        <begin position="146"/>
        <end position="166"/>
    </location>
</feature>
<keyword evidence="5 7" id="KW-0472">Membrane</keyword>
<comment type="similarity">
    <text evidence="6">Belongs to the YccS/YhfK family.</text>
</comment>
<name>A0ABV2TIX0_9RHOO</name>
<evidence type="ECO:0000259" key="9">
    <source>
        <dbReference type="Pfam" id="PF13515"/>
    </source>
</evidence>
<dbReference type="InterPro" id="IPR010020">
    <property type="entry name" value="Integral_membrane_YCCS_YHJK"/>
</dbReference>
<feature type="transmembrane region" description="Helical" evidence="7">
    <location>
        <begin position="468"/>
        <end position="484"/>
    </location>
</feature>
<evidence type="ECO:0000313" key="11">
    <source>
        <dbReference type="Proteomes" id="UP001549691"/>
    </source>
</evidence>
<evidence type="ECO:0000259" key="8">
    <source>
        <dbReference type="Pfam" id="PF12805"/>
    </source>
</evidence>
<keyword evidence="3 7" id="KW-0812">Transmembrane</keyword>
<feature type="domain" description="Integral membrane bound transporter" evidence="9">
    <location>
        <begin position="408"/>
        <end position="528"/>
    </location>
</feature>
<sequence length="728" mass="79428">MIDSASLRRLWSHDKTLDSLKVALAFGGILAFCFGNDHESWLIGLILGVIAAALAETPDRFAGRLKALLVTLLCFGVASISVRVLFAYPWLFALGLATSTFGFVMLGALGERYATIATASVILAIYAMLGVDQHGIDSVNFWREPLLLLGGAAWYGGISLLAAAMFENRPPRQAVAQVFAALARYLEIKSALLEPVRGQDVKALRLALAAQNGRLVGDMNRARQILLLWAKSSHPAQGSRSHLQWYFLAQEVHERASSAHHPYEALSEAFARSDVLFRCQRLMALQAAACTRLGEAIAQGEVFEYGQEGALALEELGNALGYAQANTQQDKTLINALADLVRNISSIELRLARAARPGEFEAVTDSSLRDSNPQTLGEMWRSLRQQFTPASRRFRHGLRLAAALTAGYALLTVLDLPQGYWVMLTTVFVCQPNFSSTWLRLGQRMGGTFAGLLFASLFISSFPHEHAQLALILAAGVGFFVFRAERYALATASITVLVMLCFNQFGSSYALIGPRVLDTLLGCLLAIAAVALILPEWHGKRVHHAMSRSLSLSSIYLAEILNQYRSGPRDDLPYRIARRDAHNADAELSATLASMLKEPERYSLRPDAAYRFLCASHTLLGYISALGAHREQDRDGLQSPSIQIPESRIQTGLQAIASALAARSLPVQAIAHEEVQLEPLSSDMTETAQRVLRQLAQIEALLPELAELASGFAVVSPIDERHAQGTPA</sequence>
<evidence type="ECO:0000256" key="5">
    <source>
        <dbReference type="ARBA" id="ARBA00023136"/>
    </source>
</evidence>
<dbReference type="NCBIfam" id="TIGR01667">
    <property type="entry name" value="YCCS_YHFK"/>
    <property type="match status" value="1"/>
</dbReference>
<comment type="subcellular location">
    <subcellularLocation>
        <location evidence="1">Cell membrane</location>
        <topology evidence="1">Multi-pass membrane protein</topology>
    </subcellularLocation>
</comment>